<dbReference type="PANTHER" id="PTHR34825">
    <property type="entry name" value="CONSERVED PROTEIN, WITH A WEAK D-GALACTARATE DEHYDRATASE/ALTRONATE HYDROLASE DOMAIN"/>
    <property type="match status" value="1"/>
</dbReference>
<evidence type="ECO:0000259" key="1">
    <source>
        <dbReference type="Pfam" id="PF09820"/>
    </source>
</evidence>
<dbReference type="PANTHER" id="PTHR34825:SF1">
    <property type="entry name" value="AAA-ATPASE-LIKE DOMAIN-CONTAINING PROTEIN"/>
    <property type="match status" value="1"/>
</dbReference>
<dbReference type="Proteomes" id="UP000095651">
    <property type="component" value="Unassembled WGS sequence"/>
</dbReference>
<dbReference type="RefSeq" id="WP_055653414.1">
    <property type="nucleotide sequence ID" value="NZ_CABIXC010000002.1"/>
</dbReference>
<feature type="domain" description="AAA-ATPase-like" evidence="1">
    <location>
        <begin position="7"/>
        <end position="236"/>
    </location>
</feature>
<reference evidence="2 3" key="1">
    <citation type="submission" date="2015-09" db="EMBL/GenBank/DDBJ databases">
        <authorList>
            <consortium name="Pathogen Informatics"/>
        </authorList>
    </citation>
    <scope>NUCLEOTIDE SEQUENCE [LARGE SCALE GENOMIC DNA]</scope>
    <source>
        <strain evidence="2 3">2789STDY5608850</strain>
    </source>
</reference>
<dbReference type="Pfam" id="PF09820">
    <property type="entry name" value="AAA-ATPase_like"/>
    <property type="match status" value="1"/>
</dbReference>
<organism evidence="2 3">
    <name type="scientific">Hungatella hathewayi</name>
    <dbReference type="NCBI Taxonomy" id="154046"/>
    <lineage>
        <taxon>Bacteria</taxon>
        <taxon>Bacillati</taxon>
        <taxon>Bacillota</taxon>
        <taxon>Clostridia</taxon>
        <taxon>Lachnospirales</taxon>
        <taxon>Lachnospiraceae</taxon>
        <taxon>Hungatella</taxon>
    </lineage>
</organism>
<dbReference type="InterPro" id="IPR018631">
    <property type="entry name" value="AAA-ATPase-like_dom"/>
</dbReference>
<dbReference type="AlphaFoldDB" id="A0A174A030"/>
<gene>
    <name evidence="2" type="ORF">ERS852407_01178</name>
</gene>
<proteinExistence type="predicted"/>
<sequence>MKYKPLPVGIDRFDELILGSYYYVDKTWFIKELLDLKGKVNLFTRPRRFGKTLNISMLQYYFENTGENEWNERNRSLFQGMKIMEADDTYLAKMNAFPVINLSLKSGKQPSYELAFGCLREEISREYKRHISILDSGKLELERDKYMRIAKEEGSEQEYATSIRFLSECLTKCYDAKTVILIDEYDVPLENSWFAGFYDQMISFIRSVFESALKTNPCLEFAVMTGCLRVSKESIFTGLNNLEIHSILSDAYGEHFGFLQEEADQLLQDYHRTEKQMELKEWYDGYLFGNAEVYNPWSVINYVKALSINPAAFPSPYWKNTSSNAIVKDLVERADFQVKSEIENLIAGGIIEKPVHEDFTYGDSYDSEDNLWNFLFFTGYLKQTSVRMEEDIQYVRLAIPNREVRYIYNSTVMNWFRDLIKTRDMTALYQALLSGETESFQKELSELLINSISYMDGGEAFYHGFFLGILENLKEYLVTSNREAGLGRYDIAIRSLNVSKSPIILELKVSDTYKGMETACDAALKQIEVNHYNDWLPEEGYTEVLNYGIAFFKKQCRVKSVRKTLV</sequence>
<name>A0A174A030_9FIRM</name>
<accession>A0A174A030</accession>
<evidence type="ECO:0000313" key="2">
    <source>
        <dbReference type="EMBL" id="CUN81931.1"/>
    </source>
</evidence>
<dbReference type="InterPro" id="IPR012547">
    <property type="entry name" value="PDDEXK_9"/>
</dbReference>
<protein>
    <submittedName>
        <fullName evidence="2">Predicted AAA-ATPase</fullName>
    </submittedName>
</protein>
<dbReference type="EMBL" id="CYZE01000002">
    <property type="protein sequence ID" value="CUN81931.1"/>
    <property type="molecule type" value="Genomic_DNA"/>
</dbReference>
<evidence type="ECO:0000313" key="3">
    <source>
        <dbReference type="Proteomes" id="UP000095651"/>
    </source>
</evidence>
<dbReference type="Pfam" id="PF08011">
    <property type="entry name" value="PDDEXK_9"/>
    <property type="match status" value="1"/>
</dbReference>